<dbReference type="OrthoDB" id="8185041at2759"/>
<dbReference type="RefSeq" id="XP_051863079.1">
    <property type="nucleotide sequence ID" value="XM_052007119.1"/>
</dbReference>
<evidence type="ECO:0000313" key="4">
    <source>
        <dbReference type="Proteomes" id="UP000515160"/>
    </source>
</evidence>
<feature type="compositionally biased region" description="Basic residues" evidence="1">
    <location>
        <begin position="663"/>
        <end position="672"/>
    </location>
</feature>
<keyword evidence="2" id="KW-0472">Membrane</keyword>
<organism evidence="4 5">
    <name type="scientific">Drosophila albomicans</name>
    <name type="common">Fruit fly</name>
    <dbReference type="NCBI Taxonomy" id="7291"/>
    <lineage>
        <taxon>Eukaryota</taxon>
        <taxon>Metazoa</taxon>
        <taxon>Ecdysozoa</taxon>
        <taxon>Arthropoda</taxon>
        <taxon>Hexapoda</taxon>
        <taxon>Insecta</taxon>
        <taxon>Pterygota</taxon>
        <taxon>Neoptera</taxon>
        <taxon>Endopterygota</taxon>
        <taxon>Diptera</taxon>
        <taxon>Brachycera</taxon>
        <taxon>Muscomorpha</taxon>
        <taxon>Ephydroidea</taxon>
        <taxon>Drosophilidae</taxon>
        <taxon>Drosophila</taxon>
    </lineage>
</organism>
<proteinExistence type="predicted"/>
<feature type="region of interest" description="Disordered" evidence="1">
    <location>
        <begin position="819"/>
        <end position="838"/>
    </location>
</feature>
<dbReference type="Gene3D" id="3.80.10.10">
    <property type="entry name" value="Ribonuclease Inhibitor"/>
    <property type="match status" value="1"/>
</dbReference>
<evidence type="ECO:0000256" key="1">
    <source>
        <dbReference type="SAM" id="MobiDB-lite"/>
    </source>
</evidence>
<protein>
    <submittedName>
        <fullName evidence="5">Uncharacterized protein LOC117575387</fullName>
    </submittedName>
</protein>
<accession>A0A9C6SWG2</accession>
<dbReference type="AlphaFoldDB" id="A0A9C6SWG2"/>
<sequence length="871" mass="97469">MWRFLKCLLWLLVVTKAAAQNNDAEPENICRHCFCQGITVFCNFAHNHTLSNVWNSTYKVPSNIAAMEVQLMKDTQFQLQGGLFRTNRVNRFVVKGAIEDTDQVELSHNAFRNNLAGLPDIQIIGVGHVFVREQAFTGGEIKLTVENSGQLTLYPSAFVNMNMSCNFTKIKSLDIREKAFHPSTNRSTQANVNLHIQQSNIDHINSFDVSMNKIVYVDCTIGVIQRSAFNVTNVKELSFENCNIRRIEAFAFTERLHSEHISITGSQIGTIESEAISGSGISNFTLRQNVIETIKESAIQVYSVYIFIERNTITNLGINWLRIPRGEMVAIEENRFASFAPIQLEQSNRINCSFANNRLGDPQPGSLNFSNCEMRAMTVDRFCDRNCGDNQQWLATLTEHDISSEMYCQLSPSLIKCFNASTVHLRRYEHEACGNDNDRKLQCVDGSKLEWYNGGYVTKEEREQQQRGTTNTRIISISLAIIGGIAAIIFLVAFVWMKCRKQRQQQMCHFSSEEREVLMHDGCRELRSYYQKLTSNKLTSEQCVNIINQVTSQHFERITLSANQVLDRHMQTMHAKCDMGASALLTLPSAPSDYSGGDEHDERVDSENIYTEVPDYSSPQDLLDTQDNFYSEPNHFVGDGHANDMPPPAYAPPFQQPPPPSMHRQHPHHPTHHYQLPSTSSSSSSQRRGHEQLPDVLQPSTDNCGAIYAQPVLRLTPNSAPINVSPASKSAALPHGAKNTQQSHVRELRQNLEAMPQFHPNQLTSSRTQNQLQSRFASTPRRQHPSGNASSGNTLNRSYECLDGAASMAAMELMDMRGATALPPDSGSDHSGGSDETVKIDDVIEYADAENCAMLAGKAATRSATATQTSK</sequence>
<dbReference type="InterPro" id="IPR032675">
    <property type="entry name" value="LRR_dom_sf"/>
</dbReference>
<dbReference type="InterPro" id="IPR011050">
    <property type="entry name" value="Pectin_lyase_fold/virulence"/>
</dbReference>
<feature type="compositionally biased region" description="Polar residues" evidence="1">
    <location>
        <begin position="785"/>
        <end position="796"/>
    </location>
</feature>
<feature type="compositionally biased region" description="Pro residues" evidence="1">
    <location>
        <begin position="645"/>
        <end position="661"/>
    </location>
</feature>
<evidence type="ECO:0000256" key="2">
    <source>
        <dbReference type="SAM" id="Phobius"/>
    </source>
</evidence>
<keyword evidence="3" id="KW-0732">Signal</keyword>
<dbReference type="GeneID" id="117575387"/>
<feature type="signal peptide" evidence="3">
    <location>
        <begin position="1"/>
        <end position="19"/>
    </location>
</feature>
<reference evidence="5" key="1">
    <citation type="submission" date="2025-08" db="UniProtKB">
        <authorList>
            <consortium name="RefSeq"/>
        </authorList>
    </citation>
    <scope>IDENTIFICATION</scope>
    <source>
        <strain evidence="5">15112-1751.03</strain>
        <tissue evidence="5">Whole Adult</tissue>
    </source>
</reference>
<dbReference type="Proteomes" id="UP000515160">
    <property type="component" value="Chromosome X"/>
</dbReference>
<keyword evidence="2" id="KW-1133">Transmembrane helix</keyword>
<dbReference type="SUPFAM" id="SSF51126">
    <property type="entry name" value="Pectin lyase-like"/>
    <property type="match status" value="1"/>
</dbReference>
<evidence type="ECO:0000256" key="3">
    <source>
        <dbReference type="SAM" id="SignalP"/>
    </source>
</evidence>
<gene>
    <name evidence="5" type="primary">LOC117575387</name>
</gene>
<feature type="compositionally biased region" description="Polar residues" evidence="1">
    <location>
        <begin position="617"/>
        <end position="631"/>
    </location>
</feature>
<feature type="compositionally biased region" description="Polar residues" evidence="1">
    <location>
        <begin position="759"/>
        <end position="777"/>
    </location>
</feature>
<feature type="chain" id="PRO_5038994747" evidence="3">
    <location>
        <begin position="20"/>
        <end position="871"/>
    </location>
</feature>
<feature type="transmembrane region" description="Helical" evidence="2">
    <location>
        <begin position="474"/>
        <end position="497"/>
    </location>
</feature>
<feature type="region of interest" description="Disordered" evidence="1">
    <location>
        <begin position="720"/>
        <end position="743"/>
    </location>
</feature>
<evidence type="ECO:0000313" key="5">
    <source>
        <dbReference type="RefSeq" id="XP_051863079.1"/>
    </source>
</evidence>
<feature type="region of interest" description="Disordered" evidence="1">
    <location>
        <begin position="759"/>
        <end position="796"/>
    </location>
</feature>
<feature type="region of interest" description="Disordered" evidence="1">
    <location>
        <begin position="612"/>
        <end position="702"/>
    </location>
</feature>
<keyword evidence="4" id="KW-1185">Reference proteome</keyword>
<keyword evidence="2" id="KW-0812">Transmembrane</keyword>
<name>A0A9C6SWG2_DROAB</name>